<dbReference type="GO" id="GO:0006633">
    <property type="term" value="P:fatty acid biosynthetic process"/>
    <property type="evidence" value="ECO:0007669"/>
    <property type="project" value="TreeGrafter"/>
</dbReference>
<dbReference type="PANTHER" id="PTHR43775:SF37">
    <property type="entry name" value="SI:DKEY-61P9.11"/>
    <property type="match status" value="1"/>
</dbReference>
<evidence type="ECO:0000259" key="5">
    <source>
        <dbReference type="PROSITE" id="PS50075"/>
    </source>
</evidence>
<evidence type="ECO:0000256" key="3">
    <source>
        <dbReference type="ARBA" id="ARBA00022679"/>
    </source>
</evidence>
<dbReference type="Pfam" id="PF00975">
    <property type="entry name" value="Thioesterase"/>
    <property type="match status" value="1"/>
</dbReference>
<dbReference type="EMBL" id="DF933840">
    <property type="protein sequence ID" value="GAM42326.1"/>
    <property type="molecule type" value="Genomic_DNA"/>
</dbReference>
<dbReference type="InterPro" id="IPR009081">
    <property type="entry name" value="PP-bd_ACP"/>
</dbReference>
<keyword evidence="1" id="KW-0596">Phosphopantetheine</keyword>
<feature type="region of interest" description="C-terminal hotdog fold" evidence="4">
    <location>
        <begin position="266"/>
        <end position="412"/>
    </location>
</feature>
<dbReference type="InterPro" id="IPR006162">
    <property type="entry name" value="Ppantetheine_attach_site"/>
</dbReference>
<organism evidence="7 8">
    <name type="scientific">Talaromyces pinophilus</name>
    <name type="common">Penicillium pinophilum</name>
    <dbReference type="NCBI Taxonomy" id="128442"/>
    <lineage>
        <taxon>Eukaryota</taxon>
        <taxon>Fungi</taxon>
        <taxon>Dikarya</taxon>
        <taxon>Ascomycota</taxon>
        <taxon>Pezizomycotina</taxon>
        <taxon>Eurotiomycetes</taxon>
        <taxon>Eurotiomycetidae</taxon>
        <taxon>Eurotiales</taxon>
        <taxon>Trichocomaceae</taxon>
        <taxon>Talaromyces</taxon>
        <taxon>Talaromyces sect. Talaromyces</taxon>
    </lineage>
</organism>
<sequence>MIKASIGSHIRALPALKDNEKPWAPLGKLLASLYTWGFDINWQAYHQDFESAKTLLALPRYAWDNKDYWIAFRDDRPSGPPAQTELPSRKITATGPNTTTIQGLVSGEIKGSILELLFETDLMEPKICALITGHVMNGCALCPASVHADMAATIADYIRREFKIESSSSGIAVGPMEIKHPITIPKEILQSEMLLHIKAVVDLSIGKGTLKFSVISERGSTGRVVNAACSIKYADSKKWLNKWMPTSCLIKGRIQSLELGIKSSNTQKFLRDTAYRLFSSTVEYSPNYQGMQEILIDTDELEAVALLQLCRETNVGFFFCNPLWIDSIMQLSGFVMNSFKLDSGAFIADGWEAFQLAQELNASRAYRVHVKMQSMQENLFVGNLSLFEGDYAKVEMVKENQQFSNTSPNSVSLKQSSKPQQIYDIEKEAHQNQKHSTDIWRDVLDIIAQEVGLPASQIEKKNELSTLGIDSLLSLTIVSNLQERLQIDVPRTLFEDCSTFEDLRVYFDNMTSAITHSGKTYAKSEVILTPSASQAGSGSTDKMTAFRSLIAQEIGIPADDRHDTEDLSAMGLDSLMALTIAGAACEQLGIKISPDILSSQSTSRLPAPSLSVLLQGEPKTAQKTLFPFPDGSVSASSYIKLPVTDLNLNLVRAWVQEMQNRQPKGPYIIGGWSSGVYYSFEAAKLLIDAGEQVQKLLLIDVPPRNVYEAMPKEILQWLAQNNIMGAGASSPSWLVQHFESTLTAVDKYTPTPLSDGVPEVYIIWASDSVISQSDAEPDLDFSVHVSRFLLQQREDFGGNGWEKLLPGSKIFVTKAPGSHFSITMPPNATKLSHLIAAAVGGDPLGVYSLLVCS</sequence>
<dbReference type="InterPro" id="IPR001031">
    <property type="entry name" value="Thioesterase"/>
</dbReference>
<dbReference type="Pfam" id="PF00550">
    <property type="entry name" value="PP-binding"/>
    <property type="match status" value="2"/>
</dbReference>
<evidence type="ECO:0000256" key="2">
    <source>
        <dbReference type="ARBA" id="ARBA00022553"/>
    </source>
</evidence>
<evidence type="ECO:0000256" key="4">
    <source>
        <dbReference type="PROSITE-ProRule" id="PRU01363"/>
    </source>
</evidence>
<evidence type="ECO:0000259" key="6">
    <source>
        <dbReference type="PROSITE" id="PS52019"/>
    </source>
</evidence>
<feature type="active site" description="Proton acceptor; for dehydratase activity" evidence="4">
    <location>
        <position position="134"/>
    </location>
</feature>
<dbReference type="SMART" id="SM00823">
    <property type="entry name" value="PKS_PP"/>
    <property type="match status" value="2"/>
</dbReference>
<dbReference type="InterPro" id="IPR042104">
    <property type="entry name" value="PKS_dehydratase_sf"/>
</dbReference>
<dbReference type="Gene3D" id="3.40.50.1820">
    <property type="entry name" value="alpha/beta hydrolase"/>
    <property type="match status" value="1"/>
</dbReference>
<dbReference type="Gene3D" id="1.10.1200.10">
    <property type="entry name" value="ACP-like"/>
    <property type="match status" value="2"/>
</dbReference>
<dbReference type="PROSITE" id="PS52019">
    <property type="entry name" value="PKS_MFAS_DH"/>
    <property type="match status" value="1"/>
</dbReference>
<dbReference type="Gene3D" id="3.10.129.110">
    <property type="entry name" value="Polyketide synthase dehydratase"/>
    <property type="match status" value="1"/>
</dbReference>
<reference evidence="8" key="1">
    <citation type="journal article" date="2015" name="Genome Announc.">
        <title>Draft genome sequence of Talaromyces cellulolyticus strain Y-94, a source of lignocellulosic biomass-degrading enzymes.</title>
        <authorList>
            <person name="Fujii T."/>
            <person name="Koike H."/>
            <person name="Sawayama S."/>
            <person name="Yano S."/>
            <person name="Inoue H."/>
        </authorList>
    </citation>
    <scope>NUCLEOTIDE SEQUENCE [LARGE SCALE GENOMIC DNA]</scope>
    <source>
        <strain evidence="8">Y-94</strain>
    </source>
</reference>
<dbReference type="InterPro" id="IPR049900">
    <property type="entry name" value="PKS_mFAS_DH"/>
</dbReference>
<protein>
    <recommendedName>
        <fullName evidence="9">Carrier domain-containing protein</fullName>
    </recommendedName>
</protein>
<feature type="domain" description="PKS/mFAS DH" evidence="6">
    <location>
        <begin position="99"/>
        <end position="412"/>
    </location>
</feature>
<dbReference type="GO" id="GO:0031177">
    <property type="term" value="F:phosphopantetheine binding"/>
    <property type="evidence" value="ECO:0007669"/>
    <property type="project" value="InterPro"/>
</dbReference>
<feature type="active site" description="Proton donor; for dehydratase activity" evidence="4">
    <location>
        <position position="326"/>
    </location>
</feature>
<dbReference type="InterPro" id="IPR036736">
    <property type="entry name" value="ACP-like_sf"/>
</dbReference>
<gene>
    <name evidence="7" type="ORF">TCE0_044r16198</name>
</gene>
<keyword evidence="3" id="KW-0808">Transferase</keyword>
<feature type="region of interest" description="N-terminal hotdog fold" evidence="4">
    <location>
        <begin position="99"/>
        <end position="238"/>
    </location>
</feature>
<name>A0A478EAQ0_TALPI</name>
<evidence type="ECO:0008006" key="9">
    <source>
        <dbReference type="Google" id="ProtNLM"/>
    </source>
</evidence>
<keyword evidence="8" id="KW-1185">Reference proteome</keyword>
<proteinExistence type="predicted"/>
<evidence type="ECO:0000313" key="8">
    <source>
        <dbReference type="Proteomes" id="UP000053095"/>
    </source>
</evidence>
<dbReference type="PANTHER" id="PTHR43775">
    <property type="entry name" value="FATTY ACID SYNTHASE"/>
    <property type="match status" value="1"/>
</dbReference>
<accession>A0A478EAQ0</accession>
<dbReference type="AlphaFoldDB" id="A0A478EAQ0"/>
<dbReference type="InterPro" id="IPR029058">
    <property type="entry name" value="AB_hydrolase_fold"/>
</dbReference>
<dbReference type="GO" id="GO:0044550">
    <property type="term" value="P:secondary metabolite biosynthetic process"/>
    <property type="evidence" value="ECO:0007669"/>
    <property type="project" value="TreeGrafter"/>
</dbReference>
<dbReference type="SUPFAM" id="SSF47336">
    <property type="entry name" value="ACP-like"/>
    <property type="match status" value="2"/>
</dbReference>
<keyword evidence="2" id="KW-0597">Phosphoprotein</keyword>
<dbReference type="PROSITE" id="PS00012">
    <property type="entry name" value="PHOSPHOPANTETHEINE"/>
    <property type="match status" value="2"/>
</dbReference>
<evidence type="ECO:0000313" key="7">
    <source>
        <dbReference type="EMBL" id="GAM42326.1"/>
    </source>
</evidence>
<evidence type="ECO:0000256" key="1">
    <source>
        <dbReference type="ARBA" id="ARBA00022450"/>
    </source>
</evidence>
<dbReference type="InterPro" id="IPR050091">
    <property type="entry name" value="PKS_NRPS_Biosynth_Enz"/>
</dbReference>
<dbReference type="SUPFAM" id="SSF53474">
    <property type="entry name" value="alpha/beta-Hydrolases"/>
    <property type="match status" value="1"/>
</dbReference>
<dbReference type="NCBIfam" id="TIGR04532">
    <property type="entry name" value="PT_fungal_PKS"/>
    <property type="match status" value="1"/>
</dbReference>
<dbReference type="Proteomes" id="UP000053095">
    <property type="component" value="Unassembled WGS sequence"/>
</dbReference>
<dbReference type="InterPro" id="IPR030918">
    <property type="entry name" value="PT_fungal_PKS"/>
</dbReference>
<feature type="domain" description="Carrier" evidence="5">
    <location>
        <begin position="537"/>
        <end position="621"/>
    </location>
</feature>
<dbReference type="PROSITE" id="PS50075">
    <property type="entry name" value="CARRIER"/>
    <property type="match status" value="2"/>
</dbReference>
<feature type="domain" description="Carrier" evidence="5">
    <location>
        <begin position="434"/>
        <end position="511"/>
    </location>
</feature>
<dbReference type="InterPro" id="IPR020806">
    <property type="entry name" value="PKS_PP-bd"/>
</dbReference>
<dbReference type="GO" id="GO:0004312">
    <property type="term" value="F:fatty acid synthase activity"/>
    <property type="evidence" value="ECO:0007669"/>
    <property type="project" value="TreeGrafter"/>
</dbReference>